<evidence type="ECO:0000313" key="3">
    <source>
        <dbReference type="Proteomes" id="UP000605201"/>
    </source>
</evidence>
<evidence type="ECO:0000259" key="1">
    <source>
        <dbReference type="Pfam" id="PF18765"/>
    </source>
</evidence>
<organism evidence="2 3">
    <name type="scientific">Candidatus Desulfatibia vada</name>
    <dbReference type="NCBI Taxonomy" id="2841696"/>
    <lineage>
        <taxon>Bacteria</taxon>
        <taxon>Pseudomonadati</taxon>
        <taxon>Thermodesulfobacteriota</taxon>
        <taxon>Desulfobacteria</taxon>
        <taxon>Desulfobacterales</taxon>
        <taxon>Desulfobacterales incertae sedis</taxon>
        <taxon>Candidatus Desulfatibia</taxon>
    </lineage>
</organism>
<dbReference type="EMBL" id="JACNIG010000047">
    <property type="protein sequence ID" value="MBC8430491.1"/>
    <property type="molecule type" value="Genomic_DNA"/>
</dbReference>
<proteinExistence type="predicted"/>
<dbReference type="SUPFAM" id="SSF81301">
    <property type="entry name" value="Nucleotidyltransferase"/>
    <property type="match status" value="1"/>
</dbReference>
<dbReference type="Proteomes" id="UP000605201">
    <property type="component" value="Unassembled WGS sequence"/>
</dbReference>
<evidence type="ECO:0000313" key="2">
    <source>
        <dbReference type="EMBL" id="MBC8430491.1"/>
    </source>
</evidence>
<dbReference type="PANTHER" id="PTHR43852:SF4">
    <property type="entry name" value="NUCLEOTIDYLTRANSFERASE"/>
    <property type="match status" value="1"/>
</dbReference>
<protein>
    <submittedName>
        <fullName evidence="2">Nucleotidyltransferase domain-containing protein</fullName>
    </submittedName>
</protein>
<sequence>MQDDILERLPDLIQALKQHSEVVALYSFGSAAKNELKPLSDLDYAILLSGQLSKRQRFEKHLELIGIFNNVFRTDEIDLIILNDASLRFCYVILKTGKLLYFRNKDDLIDLRDQVLKYYLDFKYFRDSFDQVFLEGVGYDG</sequence>
<dbReference type="PANTHER" id="PTHR43852">
    <property type="entry name" value="NUCLEOTIDYLTRANSFERASE"/>
    <property type="match status" value="1"/>
</dbReference>
<dbReference type="AlphaFoldDB" id="A0A8J6TKM0"/>
<dbReference type="InterPro" id="IPR043519">
    <property type="entry name" value="NT_sf"/>
</dbReference>
<dbReference type="Pfam" id="PF18765">
    <property type="entry name" value="Polbeta"/>
    <property type="match status" value="1"/>
</dbReference>
<dbReference type="Gene3D" id="3.30.460.10">
    <property type="entry name" value="Beta Polymerase, domain 2"/>
    <property type="match status" value="1"/>
</dbReference>
<dbReference type="InterPro" id="IPR052930">
    <property type="entry name" value="TA_antitoxin_MntA"/>
</dbReference>
<reference evidence="2 3" key="1">
    <citation type="submission" date="2020-08" db="EMBL/GenBank/DDBJ databases">
        <title>Bridging the membrane lipid divide: bacteria of the FCB group superphylum have the potential to synthesize archaeal ether lipids.</title>
        <authorList>
            <person name="Villanueva L."/>
            <person name="Von Meijenfeldt F.A.B."/>
            <person name="Westbye A.B."/>
            <person name="Yadav S."/>
            <person name="Hopmans E.C."/>
            <person name="Dutilh B.E."/>
            <person name="Sinninghe Damste J.S."/>
        </authorList>
    </citation>
    <scope>NUCLEOTIDE SEQUENCE [LARGE SCALE GENOMIC DNA]</scope>
    <source>
        <strain evidence="2">NIOZ-UU17</strain>
    </source>
</reference>
<dbReference type="InterPro" id="IPR041633">
    <property type="entry name" value="Polbeta"/>
</dbReference>
<feature type="domain" description="Polymerase beta nucleotidyltransferase" evidence="1">
    <location>
        <begin position="12"/>
        <end position="105"/>
    </location>
</feature>
<dbReference type="NCBIfam" id="NF047752">
    <property type="entry name" value="MntA_antitoxin"/>
    <property type="match status" value="1"/>
</dbReference>
<dbReference type="CDD" id="cd05403">
    <property type="entry name" value="NT_KNTase_like"/>
    <property type="match status" value="1"/>
</dbReference>
<accession>A0A8J6TKM0</accession>
<comment type="caution">
    <text evidence="2">The sequence shown here is derived from an EMBL/GenBank/DDBJ whole genome shotgun (WGS) entry which is preliminary data.</text>
</comment>
<name>A0A8J6TKM0_9BACT</name>
<gene>
    <name evidence="2" type="ORF">H8D96_01085</name>
</gene>